<feature type="compositionally biased region" description="Gly residues" evidence="1">
    <location>
        <begin position="390"/>
        <end position="400"/>
    </location>
</feature>
<dbReference type="EMBL" id="JABFUD020000008">
    <property type="protein sequence ID" value="KAI5076237.1"/>
    <property type="molecule type" value="Genomic_DNA"/>
</dbReference>
<comment type="caution">
    <text evidence="3">The sequence shown here is derived from an EMBL/GenBank/DDBJ whole genome shotgun (WGS) entry which is preliminary data.</text>
</comment>
<organism evidence="3 4">
    <name type="scientific">Adiantum capillus-veneris</name>
    <name type="common">Maidenhair fern</name>
    <dbReference type="NCBI Taxonomy" id="13818"/>
    <lineage>
        <taxon>Eukaryota</taxon>
        <taxon>Viridiplantae</taxon>
        <taxon>Streptophyta</taxon>
        <taxon>Embryophyta</taxon>
        <taxon>Tracheophyta</taxon>
        <taxon>Polypodiopsida</taxon>
        <taxon>Polypodiidae</taxon>
        <taxon>Polypodiales</taxon>
        <taxon>Pteridineae</taxon>
        <taxon>Pteridaceae</taxon>
        <taxon>Vittarioideae</taxon>
        <taxon>Adiantum</taxon>
    </lineage>
</organism>
<dbReference type="OrthoDB" id="10677280at2759"/>
<dbReference type="Proteomes" id="UP000886520">
    <property type="component" value="Chromosome 8"/>
</dbReference>
<keyword evidence="2" id="KW-0732">Signal</keyword>
<evidence type="ECO:0000313" key="4">
    <source>
        <dbReference type="Proteomes" id="UP000886520"/>
    </source>
</evidence>
<feature type="compositionally biased region" description="Polar residues" evidence="1">
    <location>
        <begin position="468"/>
        <end position="477"/>
    </location>
</feature>
<reference evidence="3" key="1">
    <citation type="submission" date="2021-01" db="EMBL/GenBank/DDBJ databases">
        <title>Adiantum capillus-veneris genome.</title>
        <authorList>
            <person name="Fang Y."/>
            <person name="Liao Q."/>
        </authorList>
    </citation>
    <scope>NUCLEOTIDE SEQUENCE</scope>
    <source>
        <strain evidence="3">H3</strain>
        <tissue evidence="3">Leaf</tissue>
    </source>
</reference>
<sequence length="548" mass="58107">MLLLPLGCALLGFLSWQRFRKPAAGSLLTIGDDTQERISNESDSSLSDMESALSDHQLNEFHALEDYPLEVFHDFKAGISAHIPDSDGKDSNDQGLLLYTELEIDYDEQISASRMFEKEYDAAETKTSDTAELQGDLLIMTDSDGALSCTEEEVLFPEMQLELESFESLYHEVPEHSKWIEAAPHADRRSNSKDAGWKEHISLDNSCSKYAGKRSKASSISSILSTGSTGSTSMMSSTISSASSASTWSACSEDRSSMKNAGGLRNGDDRSGRKIVGGALESVGKRSTSRGIAVAGGCGRVGMTGKGWGGGRMRVVEREGDQRERRINASRGGRGGVLAHRGERAAVVSNENDVSRHRVIKGDGGKWESASGGVAVGGGGGGRGKRGGVASDGGGNGGGRAGKEGAGSVVRAHKLGVKRVSAEIERSGAASREQQQAPQAISDSNNHYYSRNSKGPKGKVSSGGKGTLVNTTTQQQQRAGLVNSNRHPIAGCPAYCTRQLSAAARVLAQHRAVLPSASRSIRRPLTSFLLSFLFVGFNDQASNTSEEG</sequence>
<gene>
    <name evidence="3" type="ORF">GOP47_0008302</name>
</gene>
<feature type="compositionally biased region" description="Polar residues" evidence="1">
    <location>
        <begin position="432"/>
        <end position="452"/>
    </location>
</feature>
<feature type="region of interest" description="Disordered" evidence="1">
    <location>
        <begin position="362"/>
        <end position="477"/>
    </location>
</feature>
<feature type="chain" id="PRO_5038802239" evidence="2">
    <location>
        <begin position="17"/>
        <end position="548"/>
    </location>
</feature>
<feature type="region of interest" description="Disordered" evidence="1">
    <location>
        <begin position="254"/>
        <end position="273"/>
    </location>
</feature>
<name>A0A9D4ZJJ7_ADICA</name>
<proteinExistence type="predicted"/>
<evidence type="ECO:0000256" key="2">
    <source>
        <dbReference type="SAM" id="SignalP"/>
    </source>
</evidence>
<protein>
    <submittedName>
        <fullName evidence="3">Uncharacterized protein</fullName>
    </submittedName>
</protein>
<dbReference type="AlphaFoldDB" id="A0A9D4ZJJ7"/>
<feature type="signal peptide" evidence="2">
    <location>
        <begin position="1"/>
        <end position="16"/>
    </location>
</feature>
<keyword evidence="4" id="KW-1185">Reference proteome</keyword>
<evidence type="ECO:0000313" key="3">
    <source>
        <dbReference type="EMBL" id="KAI5076237.1"/>
    </source>
</evidence>
<evidence type="ECO:0000256" key="1">
    <source>
        <dbReference type="SAM" id="MobiDB-lite"/>
    </source>
</evidence>
<accession>A0A9D4ZJJ7</accession>